<dbReference type="EMBL" id="NEMB01000003">
    <property type="protein sequence ID" value="PQQ67896.1"/>
    <property type="molecule type" value="Genomic_DNA"/>
</dbReference>
<evidence type="ECO:0000313" key="1">
    <source>
        <dbReference type="EMBL" id="AUG58005.1"/>
    </source>
</evidence>
<reference evidence="1 3" key="1">
    <citation type="submission" date="2017-12" db="EMBL/GenBank/DDBJ databases">
        <title>Complete genome sequence of Herbivorax saccincola GGR1, a novel Cellulosome-producing hydrolytic bacterium in a thermophilic biogas plant, established by Illumina and Nanopore MinION sequencing.</title>
        <authorList>
            <person name="Pechtl A."/>
            <person name="Ruckert C."/>
            <person name="Koeck D.E."/>
            <person name="Maus I."/>
            <person name="Winkler A."/>
            <person name="Kalinowski J."/>
            <person name="Puhler A."/>
            <person name="Schwarz W.W."/>
            <person name="Zverlov V.V."/>
            <person name="Schluter A."/>
            <person name="Liebl W."/>
        </authorList>
    </citation>
    <scope>NUCLEOTIDE SEQUENCE [LARGE SCALE GENOMIC DNA]</scope>
    <source>
        <strain evidence="1">GGR1</strain>
        <strain evidence="3">SR1</strain>
    </source>
</reference>
<dbReference type="KEGG" id="hsc:HVS_10550"/>
<dbReference type="SUPFAM" id="SSF53335">
    <property type="entry name" value="S-adenosyl-L-methionine-dependent methyltransferases"/>
    <property type="match status" value="1"/>
</dbReference>
<accession>A0A2K9EFK3</accession>
<dbReference type="Gene3D" id="3.40.50.150">
    <property type="entry name" value="Vaccinia Virus protein VP39"/>
    <property type="match status" value="1"/>
</dbReference>
<dbReference type="RefSeq" id="WP_101302043.1">
    <property type="nucleotide sequence ID" value="NZ_CP025197.1"/>
</dbReference>
<evidence type="ECO:0000313" key="3">
    <source>
        <dbReference type="Proteomes" id="UP000233534"/>
    </source>
</evidence>
<name>A0A2K9EFK3_9FIRM</name>
<dbReference type="AlphaFoldDB" id="A0A2K9EFK3"/>
<organism evidence="1 3">
    <name type="scientific">Acetivibrio saccincola</name>
    <dbReference type="NCBI Taxonomy" id="1677857"/>
    <lineage>
        <taxon>Bacteria</taxon>
        <taxon>Bacillati</taxon>
        <taxon>Bacillota</taxon>
        <taxon>Clostridia</taxon>
        <taxon>Eubacteriales</taxon>
        <taxon>Oscillospiraceae</taxon>
        <taxon>Acetivibrio</taxon>
    </lineage>
</organism>
<sequence length="214" mass="24151">MKLIPFMTKELEKIFSKSTVLMKLYSAYYKKIVKKEVELAGIDNNDSVLFIGGGSIPCTALQMASMTGARVMIIDVDPVAVEGANKIISKLNLSHRVKARLISGQKINAGDFSVIHIARQAMPHDEIMENITNKLSDDTRILLRSNLFCFEKLRKIHVDNCKYIYIQQIKQGFLGLKSTFMFTIKKDRRSESESKKVNSYTDSFNPDFAGTLVS</sequence>
<dbReference type="OrthoDB" id="1956540at2"/>
<evidence type="ECO:0000313" key="2">
    <source>
        <dbReference type="EMBL" id="PQQ67896.1"/>
    </source>
</evidence>
<keyword evidence="3" id="KW-1185">Reference proteome</keyword>
<dbReference type="EMBL" id="CP025197">
    <property type="protein sequence ID" value="AUG58005.1"/>
    <property type="molecule type" value="Genomic_DNA"/>
</dbReference>
<reference evidence="2 4" key="2">
    <citation type="journal article" date="2018" name="Syst. Appl. Microbiol.">
        <title>Characterization and high-quality draft genome sequence of Herbivorax saccincola A7, an anaerobic, alkaliphilic, thermophilic, cellulolytic, and xylanolytic bacterium.</title>
        <authorList>
            <person name="Aikawa S."/>
            <person name="Baramee S."/>
            <person name="Sermsathanaswadi J."/>
            <person name="Thianheng P."/>
            <person name="Tachaapaikoon C."/>
            <person name="Shikata A."/>
            <person name="Waeonukul R."/>
            <person name="Pason P."/>
            <person name="Ratanakhanokchai K."/>
            <person name="Kosugi A."/>
        </authorList>
    </citation>
    <scope>NUCLEOTIDE SEQUENCE [LARGE SCALE GENOMIC DNA]</scope>
    <source>
        <strain evidence="2 4">A7</strain>
    </source>
</reference>
<proteinExistence type="predicted"/>
<dbReference type="Proteomes" id="UP000233534">
    <property type="component" value="Chromosome"/>
</dbReference>
<dbReference type="InterPro" id="IPR029063">
    <property type="entry name" value="SAM-dependent_MTases_sf"/>
</dbReference>
<protein>
    <submittedName>
        <fullName evidence="1">Nicotianamine synthase protein</fullName>
    </submittedName>
</protein>
<dbReference type="Proteomes" id="UP000239720">
    <property type="component" value="Unassembled WGS sequence"/>
</dbReference>
<gene>
    <name evidence="2" type="ORF">B9R14_14775</name>
    <name evidence="1" type="ORF">HVS_10550</name>
</gene>
<evidence type="ECO:0000313" key="4">
    <source>
        <dbReference type="Proteomes" id="UP000239720"/>
    </source>
</evidence>